<dbReference type="FunFam" id="1.10.1200.10:FF:000005">
    <property type="entry name" value="Nonribosomal peptide synthetase 1"/>
    <property type="match status" value="1"/>
</dbReference>
<proteinExistence type="inferred from homology"/>
<dbReference type="CDD" id="cd19540">
    <property type="entry name" value="LCL_NRPS-like"/>
    <property type="match status" value="1"/>
</dbReference>
<dbReference type="InterPro" id="IPR020806">
    <property type="entry name" value="PKS_PP-bd"/>
</dbReference>
<sequence length="1297" mass="140995">MIPLSFAQRRMWLLHQLEGGAATYNISAAFRLTGSLDQAALVAAIRDVVDRHEILRTTYATDDGGEPCSRILATAEADPQVRVVEVAPEDVAGAIGEAVAHRFDLAAELPLRASLLRCSLREHVLVMVVHHIASDGSSSAPMMRDLIDAYTARQDGRAPQWEPLPVQYKEYAQWQREVLGDVADPESLAAAQVEYWRKELAGVPQPLSLPLDRPRPAEANSHGDTVPLVVAAEVAAGLQKLADERGSTMSMVLQAALAVLLRKLGGGDDVTIGSPIAGRTDEALADLIGFFVNTQVLRADLSGNPSFTQLLAQVRDKALTAYEHQDVPFDLLVEAINPERSAAYQPLFQVMFAWQSYQKPDLDIPGLEVRFEQAIPSTAMVDLFFSLTVDEAGALRGDLQYATQLFDRDSAEVIAARLARVLEQLAADPGMCVGDVDVLSAGERERLVTEVNDAGNDIPEATLVELFERQAAQRADAVAVVHDGATLTYGEVNARANRLARHLVARGVGPESLVGVCLERSADLVVALLAVLKAGGAYLPIDPDSPADRIAYMVQDAQPVLLVTTSTTGAAQDLAEALPLVHLDGAGAFAEETATDLTDAERRTVLRPGHPAYVIYTSGSTGRPKGVLIPHRNVVGLFTATEDFAFGADDVWTLFHSYAFDFSVWELWGPLLHGGRLVVVPFDVSRSPADFLRLLAREQVTVLNQTPSAFYQLVQADAQAPGQDLALRYVVFGGEALDLNRLADWYARHAPDAPVLVNMYGITETTVHVTRIDLDEHSAARHRGASVIGRAVPGLRAYVLDSNLRPTPTGVTGELYVAGYGQARGYHGRPELTAGRFLACPFGEPGERMYRTGDLVRWSKDGQLEYAGRADSQVKIRGFRIELGEIEQTLAGHPGVAQAVVVVRENQEGDKRLVGYVVPEPDAAAADAGELSEYLRGRLPDYMVPSTVISLPEIPLTSNGKLDRRALPSEDTDTVVGREPRNAYEEKLCALFGELLGREKVGIDDGFFALGGHSLLATRLSVRIRKQFDIDIPIRTIIKYPTVAELAALMLAGGVPADDADTFAVVLPLNSDPGTGKPPVWFFHGGGGLGWAYYSFVLHLQDRPAYALQSRGSDGVEPRAGSVKEMIDDYVTQILKIQPEGPFNLIGWSYGGTVVQAVADALDRRGHEVALVAVLDAQPGGHGFTQVHAGKESSDYRAELEDDFSQYIRMGNRQGFLDTMSKVLANNTALMMDFESPVYRGDVLYFNATLEDQSYAHLWRPYVLGSLEVHDVHATHHEMHMPAPVAEFFEIVGRRLA</sequence>
<keyword evidence="7" id="KW-1185">Reference proteome</keyword>
<dbReference type="Pfam" id="PF00668">
    <property type="entry name" value="Condensation"/>
    <property type="match status" value="1"/>
</dbReference>
<dbReference type="PANTHER" id="PTHR45527:SF14">
    <property type="entry name" value="PLIPASTATIN SYNTHASE SUBUNIT B"/>
    <property type="match status" value="1"/>
</dbReference>
<dbReference type="SUPFAM" id="SSF56801">
    <property type="entry name" value="Acetyl-CoA synthetase-like"/>
    <property type="match status" value="1"/>
</dbReference>
<comment type="similarity">
    <text evidence="2">Belongs to the ATP-dependent AMP-binding enzyme family.</text>
</comment>
<dbReference type="SUPFAM" id="SSF53474">
    <property type="entry name" value="alpha/beta-Hydrolases"/>
    <property type="match status" value="1"/>
</dbReference>
<dbReference type="FunFam" id="3.40.50.980:FF:000001">
    <property type="entry name" value="Non-ribosomal peptide synthetase"/>
    <property type="match status" value="1"/>
</dbReference>
<reference evidence="6 7" key="1">
    <citation type="submission" date="2015-10" db="EMBL/GenBank/DDBJ databases">
        <title>Draft genome sequence of Streptomyces cellostaticus DSM 40189, type strain for the species Streptomyces cellostaticus.</title>
        <authorList>
            <person name="Ruckert C."/>
            <person name="Winkler A."/>
            <person name="Kalinowski J."/>
            <person name="Kampfer P."/>
            <person name="Glaeser S."/>
        </authorList>
    </citation>
    <scope>NUCLEOTIDE SEQUENCE [LARGE SCALE GENOMIC DNA]</scope>
    <source>
        <strain evidence="6 7">DSM 40189</strain>
    </source>
</reference>
<dbReference type="InterPro" id="IPR001031">
    <property type="entry name" value="Thioesterase"/>
</dbReference>
<dbReference type="InterPro" id="IPR023213">
    <property type="entry name" value="CAT-like_dom_sf"/>
</dbReference>
<dbReference type="Pfam" id="PF00550">
    <property type="entry name" value="PP-binding"/>
    <property type="match status" value="1"/>
</dbReference>
<dbReference type="RefSeq" id="WP_067003760.1">
    <property type="nucleotide sequence ID" value="NZ_BNDU01000008.1"/>
</dbReference>
<dbReference type="CDD" id="cd17643">
    <property type="entry name" value="A_NRPS_Cytc1-like"/>
    <property type="match status" value="1"/>
</dbReference>
<dbReference type="STRING" id="67285.AQI88_26225"/>
<dbReference type="Proteomes" id="UP000054241">
    <property type="component" value="Unassembled WGS sequence"/>
</dbReference>
<evidence type="ECO:0000259" key="5">
    <source>
        <dbReference type="PROSITE" id="PS50075"/>
    </source>
</evidence>
<dbReference type="GO" id="GO:0003824">
    <property type="term" value="F:catalytic activity"/>
    <property type="evidence" value="ECO:0007669"/>
    <property type="project" value="InterPro"/>
</dbReference>
<name>A0A101NI91_9ACTN</name>
<dbReference type="Gene3D" id="3.40.50.1820">
    <property type="entry name" value="alpha/beta hydrolase"/>
    <property type="match status" value="1"/>
</dbReference>
<dbReference type="EMBL" id="LMWL01000047">
    <property type="protein sequence ID" value="KUM93574.1"/>
    <property type="molecule type" value="Genomic_DNA"/>
</dbReference>
<evidence type="ECO:0000256" key="1">
    <source>
        <dbReference type="ARBA" id="ARBA00001957"/>
    </source>
</evidence>
<dbReference type="Gene3D" id="3.30.300.30">
    <property type="match status" value="1"/>
</dbReference>
<gene>
    <name evidence="6" type="ORF">AQI88_26225</name>
</gene>
<dbReference type="InterPro" id="IPR029058">
    <property type="entry name" value="AB_hydrolase_fold"/>
</dbReference>
<dbReference type="SUPFAM" id="SSF52777">
    <property type="entry name" value="CoA-dependent acyltransferases"/>
    <property type="match status" value="2"/>
</dbReference>
<dbReference type="InterPro" id="IPR025110">
    <property type="entry name" value="AMP-bd_C"/>
</dbReference>
<dbReference type="GO" id="GO:0017000">
    <property type="term" value="P:antibiotic biosynthetic process"/>
    <property type="evidence" value="ECO:0007669"/>
    <property type="project" value="UniProtKB-ARBA"/>
</dbReference>
<dbReference type="InterPro" id="IPR036736">
    <property type="entry name" value="ACP-like_sf"/>
</dbReference>
<dbReference type="InterPro" id="IPR010071">
    <property type="entry name" value="AA_adenyl_dom"/>
</dbReference>
<dbReference type="GO" id="GO:0005829">
    <property type="term" value="C:cytosol"/>
    <property type="evidence" value="ECO:0007669"/>
    <property type="project" value="TreeGrafter"/>
</dbReference>
<dbReference type="Gene3D" id="3.40.50.12780">
    <property type="entry name" value="N-terminal domain of ligase-like"/>
    <property type="match status" value="1"/>
</dbReference>
<dbReference type="PROSITE" id="PS00012">
    <property type="entry name" value="PHOSPHOPANTETHEINE"/>
    <property type="match status" value="1"/>
</dbReference>
<dbReference type="FunFam" id="3.40.50.12780:FF:000012">
    <property type="entry name" value="Non-ribosomal peptide synthetase"/>
    <property type="match status" value="1"/>
</dbReference>
<accession>A0A101NI91</accession>
<feature type="domain" description="Carrier" evidence="5">
    <location>
        <begin position="979"/>
        <end position="1054"/>
    </location>
</feature>
<evidence type="ECO:0000313" key="7">
    <source>
        <dbReference type="Proteomes" id="UP000054241"/>
    </source>
</evidence>
<keyword evidence="3" id="KW-0596">Phosphopantetheine</keyword>
<dbReference type="SMART" id="SM00823">
    <property type="entry name" value="PKS_PP"/>
    <property type="match status" value="1"/>
</dbReference>
<dbReference type="FunFam" id="2.30.38.10:FF:000001">
    <property type="entry name" value="Non-ribosomal peptide synthetase PvdI"/>
    <property type="match status" value="1"/>
</dbReference>
<evidence type="ECO:0000313" key="6">
    <source>
        <dbReference type="EMBL" id="KUM93574.1"/>
    </source>
</evidence>
<dbReference type="SUPFAM" id="SSF47336">
    <property type="entry name" value="ACP-like"/>
    <property type="match status" value="1"/>
</dbReference>
<dbReference type="InterPro" id="IPR006162">
    <property type="entry name" value="Ppantetheine_attach_site"/>
</dbReference>
<dbReference type="InterPro" id="IPR009081">
    <property type="entry name" value="PP-bd_ACP"/>
</dbReference>
<dbReference type="InterPro" id="IPR001242">
    <property type="entry name" value="Condensation_dom"/>
</dbReference>
<dbReference type="GO" id="GO:0031177">
    <property type="term" value="F:phosphopantetheine binding"/>
    <property type="evidence" value="ECO:0007669"/>
    <property type="project" value="InterPro"/>
</dbReference>
<dbReference type="NCBIfam" id="TIGR01733">
    <property type="entry name" value="AA-adenyl-dom"/>
    <property type="match status" value="1"/>
</dbReference>
<evidence type="ECO:0000256" key="3">
    <source>
        <dbReference type="ARBA" id="ARBA00022450"/>
    </source>
</evidence>
<dbReference type="Pfam" id="PF00501">
    <property type="entry name" value="AMP-binding"/>
    <property type="match status" value="1"/>
</dbReference>
<comment type="caution">
    <text evidence="6">The sequence shown here is derived from an EMBL/GenBank/DDBJ whole genome shotgun (WGS) entry which is preliminary data.</text>
</comment>
<dbReference type="InterPro" id="IPR000873">
    <property type="entry name" value="AMP-dep_synth/lig_dom"/>
</dbReference>
<organism evidence="6 7">
    <name type="scientific">Streptomyces cellostaticus</name>
    <dbReference type="NCBI Taxonomy" id="67285"/>
    <lineage>
        <taxon>Bacteria</taxon>
        <taxon>Bacillati</taxon>
        <taxon>Actinomycetota</taxon>
        <taxon>Actinomycetes</taxon>
        <taxon>Kitasatosporales</taxon>
        <taxon>Streptomycetaceae</taxon>
        <taxon>Streptomyces</taxon>
    </lineage>
</organism>
<dbReference type="Pfam" id="PF13193">
    <property type="entry name" value="AMP-binding_C"/>
    <property type="match status" value="1"/>
</dbReference>
<dbReference type="InterPro" id="IPR042099">
    <property type="entry name" value="ANL_N_sf"/>
</dbReference>
<comment type="cofactor">
    <cofactor evidence="1">
        <name>pantetheine 4'-phosphate</name>
        <dbReference type="ChEBI" id="CHEBI:47942"/>
    </cofactor>
</comment>
<keyword evidence="4" id="KW-0597">Phosphoprotein</keyword>
<dbReference type="GO" id="GO:0008610">
    <property type="term" value="P:lipid biosynthetic process"/>
    <property type="evidence" value="ECO:0007669"/>
    <property type="project" value="UniProtKB-ARBA"/>
</dbReference>
<dbReference type="InterPro" id="IPR045851">
    <property type="entry name" value="AMP-bd_C_sf"/>
</dbReference>
<dbReference type="FunFam" id="3.40.50.980:FF:000002">
    <property type="entry name" value="Enterobactin synthetase component F"/>
    <property type="match status" value="1"/>
</dbReference>
<dbReference type="OrthoDB" id="2472181at2"/>
<dbReference type="PROSITE" id="PS00455">
    <property type="entry name" value="AMP_BINDING"/>
    <property type="match status" value="1"/>
</dbReference>
<dbReference type="Pfam" id="PF00975">
    <property type="entry name" value="Thioesterase"/>
    <property type="match status" value="1"/>
</dbReference>
<dbReference type="Gene3D" id="3.30.559.30">
    <property type="entry name" value="Nonribosomal peptide synthetase, condensation domain"/>
    <property type="match status" value="1"/>
</dbReference>
<dbReference type="Gene3D" id="3.30.559.10">
    <property type="entry name" value="Chloramphenicol acetyltransferase-like domain"/>
    <property type="match status" value="1"/>
</dbReference>
<dbReference type="PANTHER" id="PTHR45527">
    <property type="entry name" value="NONRIBOSOMAL PEPTIDE SYNTHETASE"/>
    <property type="match status" value="1"/>
</dbReference>
<dbReference type="GO" id="GO:0044550">
    <property type="term" value="P:secondary metabolite biosynthetic process"/>
    <property type="evidence" value="ECO:0007669"/>
    <property type="project" value="UniProtKB-ARBA"/>
</dbReference>
<dbReference type="FunFam" id="3.30.300.30:FF:000010">
    <property type="entry name" value="Enterobactin synthetase component F"/>
    <property type="match status" value="1"/>
</dbReference>
<evidence type="ECO:0000256" key="2">
    <source>
        <dbReference type="ARBA" id="ARBA00006432"/>
    </source>
</evidence>
<evidence type="ECO:0000256" key="4">
    <source>
        <dbReference type="ARBA" id="ARBA00022553"/>
    </source>
</evidence>
<dbReference type="InterPro" id="IPR020845">
    <property type="entry name" value="AMP-binding_CS"/>
</dbReference>
<dbReference type="PROSITE" id="PS50075">
    <property type="entry name" value="CARRIER"/>
    <property type="match status" value="1"/>
</dbReference>
<protein>
    <submittedName>
        <fullName evidence="6">Non-ribosomal peptide synthetase</fullName>
    </submittedName>
</protein>
<dbReference type="GO" id="GO:0043041">
    <property type="term" value="P:amino acid activation for nonribosomal peptide biosynthetic process"/>
    <property type="evidence" value="ECO:0007669"/>
    <property type="project" value="TreeGrafter"/>
</dbReference>